<comment type="caution">
    <text evidence="3">The sequence shown here is derived from an EMBL/GenBank/DDBJ whole genome shotgun (WGS) entry which is preliminary data.</text>
</comment>
<gene>
    <name evidence="3" type="ORF">ACFO5I_03185</name>
</gene>
<keyword evidence="2" id="KW-0732">Signal</keyword>
<evidence type="ECO:0000313" key="4">
    <source>
        <dbReference type="Proteomes" id="UP001595969"/>
    </source>
</evidence>
<organism evidence="3 4">
    <name type="scientific">Enterococcus lemanii</name>
    <dbReference type="NCBI Taxonomy" id="1159752"/>
    <lineage>
        <taxon>Bacteria</taxon>
        <taxon>Bacillati</taxon>
        <taxon>Bacillota</taxon>
        <taxon>Bacilli</taxon>
        <taxon>Lactobacillales</taxon>
        <taxon>Enterococcaceae</taxon>
        <taxon>Enterococcus</taxon>
    </lineage>
</organism>
<name>A0ABV9MVU1_9ENTE</name>
<feature type="chain" id="PRO_5046320840" description="Lipoprotein" evidence="2">
    <location>
        <begin position="20"/>
        <end position="143"/>
    </location>
</feature>
<dbReference type="Proteomes" id="UP001595969">
    <property type="component" value="Unassembled WGS sequence"/>
</dbReference>
<evidence type="ECO:0008006" key="5">
    <source>
        <dbReference type="Google" id="ProtNLM"/>
    </source>
</evidence>
<accession>A0ABV9MVU1</accession>
<protein>
    <recommendedName>
        <fullName evidence="5">Lipoprotein</fullName>
    </recommendedName>
</protein>
<feature type="signal peptide" evidence="2">
    <location>
        <begin position="1"/>
        <end position="19"/>
    </location>
</feature>
<evidence type="ECO:0000256" key="1">
    <source>
        <dbReference type="SAM" id="MobiDB-lite"/>
    </source>
</evidence>
<dbReference type="EMBL" id="JBHSGS010000016">
    <property type="protein sequence ID" value="MFC4718748.1"/>
    <property type="molecule type" value="Genomic_DNA"/>
</dbReference>
<evidence type="ECO:0000313" key="3">
    <source>
        <dbReference type="EMBL" id="MFC4718748.1"/>
    </source>
</evidence>
<keyword evidence="4" id="KW-1185">Reference proteome</keyword>
<evidence type="ECO:0000256" key="2">
    <source>
        <dbReference type="SAM" id="SignalP"/>
    </source>
</evidence>
<reference evidence="4" key="1">
    <citation type="journal article" date="2019" name="Int. J. Syst. Evol. Microbiol.">
        <title>The Global Catalogue of Microorganisms (GCM) 10K type strain sequencing project: providing services to taxonomists for standard genome sequencing and annotation.</title>
        <authorList>
            <consortium name="The Broad Institute Genomics Platform"/>
            <consortium name="The Broad Institute Genome Sequencing Center for Infectious Disease"/>
            <person name="Wu L."/>
            <person name="Ma J."/>
        </authorList>
    </citation>
    <scope>NUCLEOTIDE SEQUENCE [LARGE SCALE GENOMIC DNA]</scope>
    <source>
        <strain evidence="4">CGMCC 1.19032</strain>
    </source>
</reference>
<dbReference type="PROSITE" id="PS51257">
    <property type="entry name" value="PROKAR_LIPOPROTEIN"/>
    <property type="match status" value="1"/>
</dbReference>
<sequence>MRKILMASFLFVTVGVLTACSTANNTKPSETTPSSTVASSSTEEEKTAIFTATVKEVTELDTKEKAIQVLLENPENVENAEDMLVSFKDGVALNLDPTTFEFDQSDLIVGTKIQVTVSEHAPMTMSIPPQIPGNAIFLVEIVK</sequence>
<feature type="region of interest" description="Disordered" evidence="1">
    <location>
        <begin position="22"/>
        <end position="45"/>
    </location>
</feature>
<feature type="compositionally biased region" description="Low complexity" evidence="1">
    <location>
        <begin position="29"/>
        <end position="41"/>
    </location>
</feature>
<proteinExistence type="predicted"/>
<dbReference type="RefSeq" id="WP_204653498.1">
    <property type="nucleotide sequence ID" value="NZ_JAFBFD010000010.1"/>
</dbReference>